<keyword evidence="1" id="KW-0805">Transcription regulation</keyword>
<evidence type="ECO:0000256" key="2">
    <source>
        <dbReference type="ARBA" id="ARBA00023125"/>
    </source>
</evidence>
<dbReference type="InterPro" id="IPR018062">
    <property type="entry name" value="HTH_AraC-typ_CS"/>
</dbReference>
<dbReference type="Gene3D" id="1.10.10.60">
    <property type="entry name" value="Homeodomain-like"/>
    <property type="match status" value="2"/>
</dbReference>
<dbReference type="Proteomes" id="UP001064632">
    <property type="component" value="Chromosome"/>
</dbReference>
<evidence type="ECO:0000259" key="4">
    <source>
        <dbReference type="PROSITE" id="PS01124"/>
    </source>
</evidence>
<reference evidence="5" key="1">
    <citation type="submission" date="2022-09" db="EMBL/GenBank/DDBJ databases">
        <title>Tahibacter sp. nov., isolated from a fresh water.</title>
        <authorList>
            <person name="Baek J.H."/>
            <person name="Lee J.K."/>
            <person name="Kim J.M."/>
            <person name="Jeon C.O."/>
        </authorList>
    </citation>
    <scope>NUCLEOTIDE SEQUENCE</scope>
    <source>
        <strain evidence="5">W38</strain>
    </source>
</reference>
<dbReference type="PROSITE" id="PS00041">
    <property type="entry name" value="HTH_ARAC_FAMILY_1"/>
    <property type="match status" value="1"/>
</dbReference>
<dbReference type="InterPro" id="IPR050204">
    <property type="entry name" value="AraC_XylS_family_regulators"/>
</dbReference>
<dbReference type="PANTHER" id="PTHR46796:SF7">
    <property type="entry name" value="ARAC FAMILY TRANSCRIPTIONAL REGULATOR"/>
    <property type="match status" value="1"/>
</dbReference>
<dbReference type="EMBL" id="CP104694">
    <property type="protein sequence ID" value="UXI69386.1"/>
    <property type="molecule type" value="Genomic_DNA"/>
</dbReference>
<dbReference type="InterPro" id="IPR018060">
    <property type="entry name" value="HTH_AraC"/>
</dbReference>
<dbReference type="PANTHER" id="PTHR46796">
    <property type="entry name" value="HTH-TYPE TRANSCRIPTIONAL ACTIVATOR RHAS-RELATED"/>
    <property type="match status" value="1"/>
</dbReference>
<sequence length="329" mass="36152">MKIFSETLRVGARIEWPGETFAQRFGDGLAVAVGAGRGATIACQGVGGIWIPLRGRLKVASGETSFALEPGQLMVSEPEQRIQAGGRSGVLWLALLAQRNGWRRALSRAGAVSLSETALVPAWHGAPPALRRLAVGVVRQALSRTSDYPLQSACDRFLAEILELQSGFDAMVERCPGRTLAQRRNVFLRLQRVRNHMAANCEQELDVPELARMASYSPWHFIRAFHAVYGETPHACLVDRRLERARRLVRASALAISEIAVASGFENRCAFSRLFKQRFGISAAALRRSHGISARKQRLQRCDAGELTLHAVSATRSANWRQLAGATDF</sequence>
<protein>
    <submittedName>
        <fullName evidence="5">AraC family transcriptional regulator</fullName>
    </submittedName>
</protein>
<dbReference type="PROSITE" id="PS01124">
    <property type="entry name" value="HTH_ARAC_FAMILY_2"/>
    <property type="match status" value="1"/>
</dbReference>
<proteinExistence type="predicted"/>
<keyword evidence="3" id="KW-0804">Transcription</keyword>
<dbReference type="SMART" id="SM00342">
    <property type="entry name" value="HTH_ARAC"/>
    <property type="match status" value="1"/>
</dbReference>
<organism evidence="5 6">
    <name type="scientific">Tahibacter amnicola</name>
    <dbReference type="NCBI Taxonomy" id="2976241"/>
    <lineage>
        <taxon>Bacteria</taxon>
        <taxon>Pseudomonadati</taxon>
        <taxon>Pseudomonadota</taxon>
        <taxon>Gammaproteobacteria</taxon>
        <taxon>Lysobacterales</taxon>
        <taxon>Rhodanobacteraceae</taxon>
        <taxon>Tahibacter</taxon>
    </lineage>
</organism>
<dbReference type="Pfam" id="PF12833">
    <property type="entry name" value="HTH_18"/>
    <property type="match status" value="1"/>
</dbReference>
<evidence type="ECO:0000313" key="6">
    <source>
        <dbReference type="Proteomes" id="UP001064632"/>
    </source>
</evidence>
<feature type="domain" description="HTH araC/xylS-type" evidence="4">
    <location>
        <begin position="191"/>
        <end position="289"/>
    </location>
</feature>
<keyword evidence="2" id="KW-0238">DNA-binding</keyword>
<accession>A0ABY6BLD4</accession>
<dbReference type="InterPro" id="IPR009057">
    <property type="entry name" value="Homeodomain-like_sf"/>
</dbReference>
<name>A0ABY6BLD4_9GAMM</name>
<evidence type="ECO:0000313" key="5">
    <source>
        <dbReference type="EMBL" id="UXI69386.1"/>
    </source>
</evidence>
<evidence type="ECO:0000256" key="3">
    <source>
        <dbReference type="ARBA" id="ARBA00023163"/>
    </source>
</evidence>
<evidence type="ECO:0000256" key="1">
    <source>
        <dbReference type="ARBA" id="ARBA00023015"/>
    </source>
</evidence>
<gene>
    <name evidence="5" type="ORF">N4264_06980</name>
</gene>
<dbReference type="SUPFAM" id="SSF46689">
    <property type="entry name" value="Homeodomain-like"/>
    <property type="match status" value="2"/>
</dbReference>
<keyword evidence="6" id="KW-1185">Reference proteome</keyword>
<dbReference type="RefSeq" id="WP_261696341.1">
    <property type="nucleotide sequence ID" value="NZ_CP104694.1"/>
</dbReference>